<keyword evidence="3" id="KW-1185">Reference proteome</keyword>
<evidence type="ECO:0000313" key="3">
    <source>
        <dbReference type="Proteomes" id="UP001501079"/>
    </source>
</evidence>
<protein>
    <recommendedName>
        <fullName evidence="4">DUF320 domain-containing protein</fullName>
    </recommendedName>
</protein>
<evidence type="ECO:0000313" key="2">
    <source>
        <dbReference type="EMBL" id="GAA4181472.1"/>
    </source>
</evidence>
<gene>
    <name evidence="2" type="ORF">GCM10022287_36770</name>
</gene>
<feature type="compositionally biased region" description="Low complexity" evidence="1">
    <location>
        <begin position="323"/>
        <end position="332"/>
    </location>
</feature>
<evidence type="ECO:0000256" key="1">
    <source>
        <dbReference type="SAM" id="MobiDB-lite"/>
    </source>
</evidence>
<reference evidence="3" key="1">
    <citation type="journal article" date="2019" name="Int. J. Syst. Evol. Microbiol.">
        <title>The Global Catalogue of Microorganisms (GCM) 10K type strain sequencing project: providing services to taxonomists for standard genome sequencing and annotation.</title>
        <authorList>
            <consortium name="The Broad Institute Genomics Platform"/>
            <consortium name="The Broad Institute Genome Sequencing Center for Infectious Disease"/>
            <person name="Wu L."/>
            <person name="Ma J."/>
        </authorList>
    </citation>
    <scope>NUCLEOTIDE SEQUENCE [LARGE SCALE GENOMIC DNA]</scope>
    <source>
        <strain evidence="3">JCM 17591</strain>
    </source>
</reference>
<accession>A0ABP8AC21</accession>
<name>A0ABP8AC21_9MICO</name>
<dbReference type="EMBL" id="BAABBW010000007">
    <property type="protein sequence ID" value="GAA4181472.1"/>
    <property type="molecule type" value="Genomic_DNA"/>
</dbReference>
<proteinExistence type="predicted"/>
<evidence type="ECO:0008006" key="4">
    <source>
        <dbReference type="Google" id="ProtNLM"/>
    </source>
</evidence>
<feature type="region of interest" description="Disordered" evidence="1">
    <location>
        <begin position="213"/>
        <end position="283"/>
    </location>
</feature>
<sequence>MGMESDRRAPSWLKATIRGALIAAAVGGGFFVLSQVLAPSAAHADTVSVSAPSGTDDSLLGPVLQGVGSTLGAVTSTADAAVGSVSPVVPAATSTVSAVVSTAVNALPAPVQAPVKQITAPVAATVTQVTAPVTKTTSAVAAAKPVSSVLGAVSGTVDGVVGDVETVPIVGGVVNEIAGQKPISTVTAPAGAGLDDTVSTVSGVVGTTLTQTGDALGSNLSGDGSGGASVPVVSGALPSSADPSSLDEATMPSSASAPAPATAPTTPQATSPFGPLRGAAPDRYSAVASPGELAQASVTPASVSGAVPSGLPAGPLSPLSGLSGSGASASAGGSSGGGGPTQLAGALSAFDFSAVGAGLSSLVDGDALPASPVFEHDSSPD</sequence>
<feature type="region of interest" description="Disordered" evidence="1">
    <location>
        <begin position="323"/>
        <end position="343"/>
    </location>
</feature>
<feature type="compositionally biased region" description="Low complexity" evidence="1">
    <location>
        <begin position="252"/>
        <end position="272"/>
    </location>
</feature>
<organism evidence="2 3">
    <name type="scientific">Gryllotalpicola koreensis</name>
    <dbReference type="NCBI Taxonomy" id="993086"/>
    <lineage>
        <taxon>Bacteria</taxon>
        <taxon>Bacillati</taxon>
        <taxon>Actinomycetota</taxon>
        <taxon>Actinomycetes</taxon>
        <taxon>Micrococcales</taxon>
        <taxon>Microbacteriaceae</taxon>
        <taxon>Gryllotalpicola</taxon>
    </lineage>
</organism>
<dbReference type="Proteomes" id="UP001501079">
    <property type="component" value="Unassembled WGS sequence"/>
</dbReference>
<feature type="compositionally biased region" description="Low complexity" evidence="1">
    <location>
        <begin position="213"/>
        <end position="235"/>
    </location>
</feature>
<comment type="caution">
    <text evidence="2">The sequence shown here is derived from an EMBL/GenBank/DDBJ whole genome shotgun (WGS) entry which is preliminary data.</text>
</comment>